<name>A0ABY8UGM2_TETOB</name>
<gene>
    <name evidence="1" type="ORF">OEZ85_005039</name>
</gene>
<accession>A0ABY8UGM2</accession>
<reference evidence="1 2" key="1">
    <citation type="submission" date="2023-05" db="EMBL/GenBank/DDBJ databases">
        <title>A 100% complete, gapless, phased diploid assembly of the Scenedesmus obliquus UTEX 3031 genome.</title>
        <authorList>
            <person name="Biondi T.C."/>
            <person name="Hanschen E.R."/>
            <person name="Kwon T."/>
            <person name="Eng W."/>
            <person name="Kruse C.P.S."/>
            <person name="Koehler S.I."/>
            <person name="Kunde Y."/>
            <person name="Gleasner C.D."/>
            <person name="You Mak K.T."/>
            <person name="Polle J."/>
            <person name="Hovde B.T."/>
            <person name="Starkenburg S.R."/>
        </authorList>
    </citation>
    <scope>NUCLEOTIDE SEQUENCE [LARGE SCALE GENOMIC DNA]</scope>
    <source>
        <strain evidence="1 2">DOE0152z</strain>
    </source>
</reference>
<dbReference type="Proteomes" id="UP001244341">
    <property type="component" value="Chromosome 12b"/>
</dbReference>
<evidence type="ECO:0000313" key="2">
    <source>
        <dbReference type="Proteomes" id="UP001244341"/>
    </source>
</evidence>
<dbReference type="EMBL" id="CP126219">
    <property type="protein sequence ID" value="WIA20664.1"/>
    <property type="molecule type" value="Genomic_DNA"/>
</dbReference>
<sequence>MSIHPLLLSISPPALEQQFWQQPHITSQLLNIDRFAFLVSTLNIYSGYNCARLLRSAPAVSAVMAGLCPLFLLLSVMQQLAMQRCPDWYVKNRERLLLATRIVRGGWMIIMMLLTHENDITTAFTARRLAAGVPAERVALQLLMLFTLNFLGNSSPAAAAAATVS</sequence>
<proteinExistence type="predicted"/>
<protein>
    <submittedName>
        <fullName evidence="1">Uncharacterized protein</fullName>
    </submittedName>
</protein>
<keyword evidence="2" id="KW-1185">Reference proteome</keyword>
<evidence type="ECO:0000313" key="1">
    <source>
        <dbReference type="EMBL" id="WIA20664.1"/>
    </source>
</evidence>
<organism evidence="1 2">
    <name type="scientific">Tetradesmus obliquus</name>
    <name type="common">Green alga</name>
    <name type="synonym">Acutodesmus obliquus</name>
    <dbReference type="NCBI Taxonomy" id="3088"/>
    <lineage>
        <taxon>Eukaryota</taxon>
        <taxon>Viridiplantae</taxon>
        <taxon>Chlorophyta</taxon>
        <taxon>core chlorophytes</taxon>
        <taxon>Chlorophyceae</taxon>
        <taxon>CS clade</taxon>
        <taxon>Sphaeropleales</taxon>
        <taxon>Scenedesmaceae</taxon>
        <taxon>Tetradesmus</taxon>
    </lineage>
</organism>